<evidence type="ECO:0000256" key="2">
    <source>
        <dbReference type="ARBA" id="ARBA00008441"/>
    </source>
</evidence>
<dbReference type="InterPro" id="IPR012899">
    <property type="entry name" value="LTXXQ"/>
</dbReference>
<evidence type="ECO:0000256" key="4">
    <source>
        <dbReference type="ARBA" id="ARBA00022764"/>
    </source>
</evidence>
<dbReference type="PANTHER" id="PTHR38102">
    <property type="entry name" value="PERIPLASMIC CHAPERONE SPY"/>
    <property type="match status" value="1"/>
</dbReference>
<keyword evidence="8" id="KW-1185">Reference proteome</keyword>
<comment type="caution">
    <text evidence="7">The sequence shown here is derived from an EMBL/GenBank/DDBJ whole genome shotgun (WGS) entry which is preliminary data.</text>
</comment>
<evidence type="ECO:0000256" key="3">
    <source>
        <dbReference type="ARBA" id="ARBA00022729"/>
    </source>
</evidence>
<feature type="region of interest" description="Disordered" evidence="5">
    <location>
        <begin position="131"/>
        <end position="157"/>
    </location>
</feature>
<dbReference type="InterPro" id="IPR052211">
    <property type="entry name" value="Cpx_auxiliary_protein"/>
</dbReference>
<feature type="signal peptide" evidence="6">
    <location>
        <begin position="1"/>
        <end position="25"/>
    </location>
</feature>
<dbReference type="Pfam" id="PF07813">
    <property type="entry name" value="LTXXQ"/>
    <property type="match status" value="1"/>
</dbReference>
<name>A0ABS6MA95_9GAMM</name>
<evidence type="ECO:0000256" key="1">
    <source>
        <dbReference type="ARBA" id="ARBA00004418"/>
    </source>
</evidence>
<dbReference type="RefSeq" id="WP_217334637.1">
    <property type="nucleotide sequence ID" value="NZ_JAHQZT010000008.1"/>
</dbReference>
<evidence type="ECO:0000313" key="8">
    <source>
        <dbReference type="Proteomes" id="UP000755551"/>
    </source>
</evidence>
<dbReference type="Proteomes" id="UP000755551">
    <property type="component" value="Unassembled WGS sequence"/>
</dbReference>
<dbReference type="PANTHER" id="PTHR38102:SF1">
    <property type="entry name" value="PERIPLASMIC CHAPERONE SPY"/>
    <property type="match status" value="1"/>
</dbReference>
<sequence>MNTRTMMVSALTLSLLAGGSTLAHAGQKAGCDRADRAGQRVEHLTRQLALDKAQQAAVKALFAARTERNAAHPRTRMRGLEALDPNASDYRQQVQRHIGEMQRQLAEWVQARADFKASLFAILTPEQEQKWAALHDRRGQSEQPRKGHRHEGPRDHW</sequence>
<organism evidence="7 8">
    <name type="scientific">Marinobacterium weihaiense</name>
    <dbReference type="NCBI Taxonomy" id="2851016"/>
    <lineage>
        <taxon>Bacteria</taxon>
        <taxon>Pseudomonadati</taxon>
        <taxon>Pseudomonadota</taxon>
        <taxon>Gammaproteobacteria</taxon>
        <taxon>Oceanospirillales</taxon>
        <taxon>Oceanospirillaceae</taxon>
        <taxon>Marinobacterium</taxon>
    </lineage>
</organism>
<gene>
    <name evidence="7" type="ORF">KTN04_07670</name>
</gene>
<comment type="subcellular location">
    <subcellularLocation>
        <location evidence="1">Periplasm</location>
    </subcellularLocation>
</comment>
<protein>
    <submittedName>
        <fullName evidence="7">Spy/CpxP family protein refolding chaperone</fullName>
    </submittedName>
</protein>
<keyword evidence="4" id="KW-0574">Periplasm</keyword>
<feature type="chain" id="PRO_5045796558" evidence="6">
    <location>
        <begin position="26"/>
        <end position="157"/>
    </location>
</feature>
<keyword evidence="3 6" id="KW-0732">Signal</keyword>
<dbReference type="EMBL" id="JAHQZT010000008">
    <property type="protein sequence ID" value="MBV0933211.1"/>
    <property type="molecule type" value="Genomic_DNA"/>
</dbReference>
<accession>A0ABS6MA95</accession>
<evidence type="ECO:0000256" key="6">
    <source>
        <dbReference type="SAM" id="SignalP"/>
    </source>
</evidence>
<evidence type="ECO:0000256" key="5">
    <source>
        <dbReference type="SAM" id="MobiDB-lite"/>
    </source>
</evidence>
<evidence type="ECO:0000313" key="7">
    <source>
        <dbReference type="EMBL" id="MBV0933211.1"/>
    </source>
</evidence>
<proteinExistence type="inferred from homology"/>
<reference evidence="7 8" key="1">
    <citation type="submission" date="2021-06" db="EMBL/GenBank/DDBJ databases">
        <title>Bacterium isolated from marine sediment.</title>
        <authorList>
            <person name="Zhu K.-L."/>
            <person name="Du Z.-J."/>
            <person name="Liang Q.-Y."/>
        </authorList>
    </citation>
    <scope>NUCLEOTIDE SEQUENCE [LARGE SCALE GENOMIC DNA]</scope>
    <source>
        <strain evidence="7 8">A346</strain>
    </source>
</reference>
<comment type="similarity">
    <text evidence="2">Belongs to the CpxP/Spy family.</text>
</comment>